<dbReference type="OrthoDB" id="252257at2"/>
<evidence type="ECO:0000313" key="3">
    <source>
        <dbReference type="Proteomes" id="UP000013520"/>
    </source>
</evidence>
<evidence type="ECO:0000313" key="2">
    <source>
        <dbReference type="EMBL" id="AGL02842.1"/>
    </source>
</evidence>
<dbReference type="SUPFAM" id="SSF47413">
    <property type="entry name" value="lambda repressor-like DNA-binding domains"/>
    <property type="match status" value="1"/>
</dbReference>
<dbReference type="AlphaFoldDB" id="R4KMQ1"/>
<protein>
    <submittedName>
        <fullName evidence="2">Putative transcriptional regulator</fullName>
    </submittedName>
</protein>
<dbReference type="STRING" id="767817.Desgi_3516"/>
<name>R4KMQ1_9FIRM</name>
<sequence>MNSIGTYLKKQRVKLSLSLNAVCEQTGITATRLNRIERNQVNEPSPEVLKKLASLYQVDLIYLYKLAGYLENTDISGQKQQPFNNYEILSDEERNFIQQSIDFLAKKHFVANKEEYHEV</sequence>
<gene>
    <name evidence="2" type="ORF">Desgi_3516</name>
</gene>
<reference evidence="2 3" key="1">
    <citation type="submission" date="2012-01" db="EMBL/GenBank/DDBJ databases">
        <title>Complete sequence of Desulfotomaculum gibsoniae DSM 7213.</title>
        <authorList>
            <consortium name="US DOE Joint Genome Institute"/>
            <person name="Lucas S."/>
            <person name="Han J."/>
            <person name="Lapidus A."/>
            <person name="Cheng J.-F."/>
            <person name="Goodwin L."/>
            <person name="Pitluck S."/>
            <person name="Peters L."/>
            <person name="Ovchinnikova G."/>
            <person name="Teshima H."/>
            <person name="Detter J.C."/>
            <person name="Han C."/>
            <person name="Tapia R."/>
            <person name="Land M."/>
            <person name="Hauser L."/>
            <person name="Kyrpides N."/>
            <person name="Ivanova N."/>
            <person name="Pagani I."/>
            <person name="Parshina S."/>
            <person name="Plugge C."/>
            <person name="Muyzer G."/>
            <person name="Kuever J."/>
            <person name="Ivanova A."/>
            <person name="Nazina T."/>
            <person name="Klenk H.-P."/>
            <person name="Brambilla E."/>
            <person name="Spring S."/>
            <person name="Stams A.F."/>
            <person name="Woyke T."/>
        </authorList>
    </citation>
    <scope>NUCLEOTIDE SEQUENCE [LARGE SCALE GENOMIC DNA]</scope>
    <source>
        <strain evidence="2 3">DSM 7213</strain>
    </source>
</reference>
<dbReference type="HOGENOM" id="CLU_066192_4_9_9"/>
<dbReference type="CDD" id="cd00093">
    <property type="entry name" value="HTH_XRE"/>
    <property type="match status" value="1"/>
</dbReference>
<evidence type="ECO:0000259" key="1">
    <source>
        <dbReference type="PROSITE" id="PS50943"/>
    </source>
</evidence>
<feature type="domain" description="HTH cro/C1-type" evidence="1">
    <location>
        <begin position="8"/>
        <end position="63"/>
    </location>
</feature>
<dbReference type="Pfam" id="PF01381">
    <property type="entry name" value="HTH_3"/>
    <property type="match status" value="1"/>
</dbReference>
<dbReference type="InterPro" id="IPR010982">
    <property type="entry name" value="Lambda_DNA-bd_dom_sf"/>
</dbReference>
<dbReference type="KEGG" id="dgi:Desgi_3516"/>
<organism evidence="2 3">
    <name type="scientific">Desulfoscipio gibsoniae DSM 7213</name>
    <dbReference type="NCBI Taxonomy" id="767817"/>
    <lineage>
        <taxon>Bacteria</taxon>
        <taxon>Bacillati</taxon>
        <taxon>Bacillota</taxon>
        <taxon>Clostridia</taxon>
        <taxon>Eubacteriales</taxon>
        <taxon>Desulfallaceae</taxon>
        <taxon>Desulfoscipio</taxon>
    </lineage>
</organism>
<accession>R4KMQ1</accession>
<dbReference type="PROSITE" id="PS50943">
    <property type="entry name" value="HTH_CROC1"/>
    <property type="match status" value="1"/>
</dbReference>
<dbReference type="RefSeq" id="WP_006520231.1">
    <property type="nucleotide sequence ID" value="NC_021184.1"/>
</dbReference>
<dbReference type="eggNOG" id="COG1396">
    <property type="taxonomic scope" value="Bacteria"/>
</dbReference>
<dbReference type="SMART" id="SM00530">
    <property type="entry name" value="HTH_XRE"/>
    <property type="match status" value="1"/>
</dbReference>
<dbReference type="Proteomes" id="UP000013520">
    <property type="component" value="Chromosome"/>
</dbReference>
<dbReference type="GO" id="GO:0003677">
    <property type="term" value="F:DNA binding"/>
    <property type="evidence" value="ECO:0007669"/>
    <property type="project" value="InterPro"/>
</dbReference>
<keyword evidence="3" id="KW-1185">Reference proteome</keyword>
<dbReference type="InterPro" id="IPR001387">
    <property type="entry name" value="Cro/C1-type_HTH"/>
</dbReference>
<proteinExistence type="predicted"/>
<dbReference type="Gene3D" id="1.10.260.40">
    <property type="entry name" value="lambda repressor-like DNA-binding domains"/>
    <property type="match status" value="1"/>
</dbReference>
<dbReference type="EMBL" id="CP003273">
    <property type="protein sequence ID" value="AGL02842.1"/>
    <property type="molecule type" value="Genomic_DNA"/>
</dbReference>